<feature type="transmembrane region" description="Helical" evidence="1">
    <location>
        <begin position="56"/>
        <end position="74"/>
    </location>
</feature>
<gene>
    <name evidence="2" type="ORF">FNY97_00345</name>
</gene>
<keyword evidence="3" id="KW-1185">Reference proteome</keyword>
<keyword evidence="1" id="KW-1133">Transmembrane helix</keyword>
<sequence length="80" mass="8662">MSKELLFSWGFLPSGDDGSCKEDAEMKLFKVFTLVILIAGALLCIAGLFWETRLTNLGLPMALLGIALSVAASAKRRSKE</sequence>
<dbReference type="EMBL" id="VKDK01000001">
    <property type="protein sequence ID" value="TRX64390.1"/>
    <property type="molecule type" value="Genomic_DNA"/>
</dbReference>
<dbReference type="RefSeq" id="WP_128081864.1">
    <property type="nucleotide sequence ID" value="NZ_VKDK01000001.1"/>
</dbReference>
<accession>A0A553G4J5</accession>
<protein>
    <submittedName>
        <fullName evidence="2">Uncharacterized protein</fullName>
    </submittedName>
</protein>
<evidence type="ECO:0000256" key="1">
    <source>
        <dbReference type="SAM" id="Phobius"/>
    </source>
</evidence>
<comment type="caution">
    <text evidence="2">The sequence shown here is derived from an EMBL/GenBank/DDBJ whole genome shotgun (WGS) entry which is preliminary data.</text>
</comment>
<reference evidence="2 3" key="1">
    <citation type="submission" date="2019-07" db="EMBL/GenBank/DDBJ databases">
        <title>Draft genome of C. aurimucosum strain 2274.</title>
        <authorList>
            <person name="Pacheco L.G.C."/>
            <person name="Aguiar E.R.G.R."/>
            <person name="Santos C.S."/>
            <person name="Rocha D.J.P.G."/>
            <person name="Sant'Anna L.O."/>
            <person name="Mattos-Guaraldi A.L."/>
            <person name="Santos L.S."/>
        </authorList>
    </citation>
    <scope>NUCLEOTIDE SEQUENCE [LARGE SCALE GENOMIC DNA]</scope>
    <source>
        <strain evidence="2 3">2274</strain>
    </source>
</reference>
<proteinExistence type="predicted"/>
<keyword evidence="1" id="KW-0472">Membrane</keyword>
<name>A0A553G4J5_9CORY</name>
<evidence type="ECO:0000313" key="2">
    <source>
        <dbReference type="EMBL" id="TRX64390.1"/>
    </source>
</evidence>
<keyword evidence="1" id="KW-0812">Transmembrane</keyword>
<evidence type="ECO:0000313" key="3">
    <source>
        <dbReference type="Proteomes" id="UP000320443"/>
    </source>
</evidence>
<dbReference type="Proteomes" id="UP000320443">
    <property type="component" value="Unassembled WGS sequence"/>
</dbReference>
<feature type="transmembrane region" description="Helical" evidence="1">
    <location>
        <begin position="31"/>
        <end position="50"/>
    </location>
</feature>
<organism evidence="2 3">
    <name type="scientific">Corynebacterium hiratae</name>
    <dbReference type="NCBI Taxonomy" id="3139423"/>
    <lineage>
        <taxon>Bacteria</taxon>
        <taxon>Bacillati</taxon>
        <taxon>Actinomycetota</taxon>
        <taxon>Actinomycetes</taxon>
        <taxon>Mycobacteriales</taxon>
        <taxon>Corynebacteriaceae</taxon>
        <taxon>Corynebacterium</taxon>
    </lineage>
</organism>